<feature type="signal peptide" evidence="1">
    <location>
        <begin position="1"/>
        <end position="20"/>
    </location>
</feature>
<evidence type="ECO:0000256" key="1">
    <source>
        <dbReference type="SAM" id="SignalP"/>
    </source>
</evidence>
<dbReference type="Pfam" id="PF08757">
    <property type="entry name" value="CotH"/>
    <property type="match status" value="1"/>
</dbReference>
<dbReference type="PANTHER" id="PTHR40050:SF1">
    <property type="entry name" value="INNER SPORE COAT PROTEIN H"/>
    <property type="match status" value="1"/>
</dbReference>
<sequence length="600" mass="67095">MKAMLFLGLTLLSTFTLANSVTFNVVGYPNISETFGVSINGQITRLSTTPVTLPLWSGTVADVSSSFSSSSEITYKYVALDATGQVVKMEEAFQRSLDKNAVQTPYDVFDREVTKARLPDVPLVYEPWHMSKTKIFDDTVIATIHLVGAPDQFEAMLQKPEGALPMKVNFRYINDKLVHNVDNVTFGISGKSSTEFNKQAFKFDFDTDHNQTFFSRPHLKLRSETSDPTFMREKLFIDMLNVVGVPTQQGAWVRLYMNSQPVGLYLMVDDIGGSFLKQTVHQGNPAIKHGTLWQMNAPLVESQGDLRYLGPTMDQMEITQECYKMKNLGSNPSTAPMTQLMQLMKDLADFDPLAPGGRAFWESRLDLNGVLRNLAMEYLGGDWDAYWWSGSNFFLYFNPTMGDAGGKWQWIPTDFDGTFGDGDPTDTLTDYKTYADFSKHDRPLVTKLLFSNKEINQAFETVLREIVGWAFKPDALFPRIEAYERMLAKDAAWDYSIVRTSPGKTNAWTIADFHNSIAGPVENMGLGVKPWIEGRAKQLQASLNFVVEPGTQDRVKRAVKIPKGGSSDVLGSSGVSRPRLDNALMTFASALFVAGMMIMM</sequence>
<gene>
    <name evidence="2" type="ORF">BGZ70_005937</name>
</gene>
<dbReference type="EMBL" id="JAAAHY010000323">
    <property type="protein sequence ID" value="KAF9964786.1"/>
    <property type="molecule type" value="Genomic_DNA"/>
</dbReference>
<dbReference type="PANTHER" id="PTHR40050">
    <property type="entry name" value="INNER SPORE COAT PROTEIN H"/>
    <property type="match status" value="1"/>
</dbReference>
<organism evidence="2 3">
    <name type="scientific">Mortierella alpina</name>
    <name type="common">Oleaginous fungus</name>
    <name type="synonym">Mortierella renispora</name>
    <dbReference type="NCBI Taxonomy" id="64518"/>
    <lineage>
        <taxon>Eukaryota</taxon>
        <taxon>Fungi</taxon>
        <taxon>Fungi incertae sedis</taxon>
        <taxon>Mucoromycota</taxon>
        <taxon>Mortierellomycotina</taxon>
        <taxon>Mortierellomycetes</taxon>
        <taxon>Mortierellales</taxon>
        <taxon>Mortierellaceae</taxon>
        <taxon>Mortierella</taxon>
    </lineage>
</organism>
<dbReference type="AlphaFoldDB" id="A0A9P6J8D4"/>
<keyword evidence="3" id="KW-1185">Reference proteome</keyword>
<dbReference type="InterPro" id="IPR014867">
    <property type="entry name" value="Spore_coat_CotH_CotH2/3/7"/>
</dbReference>
<dbReference type="Proteomes" id="UP000738359">
    <property type="component" value="Unassembled WGS sequence"/>
</dbReference>
<reference evidence="2" key="1">
    <citation type="journal article" date="2020" name="Fungal Divers.">
        <title>Resolving the Mortierellaceae phylogeny through synthesis of multi-gene phylogenetics and phylogenomics.</title>
        <authorList>
            <person name="Vandepol N."/>
            <person name="Liber J."/>
            <person name="Desiro A."/>
            <person name="Na H."/>
            <person name="Kennedy M."/>
            <person name="Barry K."/>
            <person name="Grigoriev I.V."/>
            <person name="Miller A.N."/>
            <person name="O'Donnell K."/>
            <person name="Stajich J.E."/>
            <person name="Bonito G."/>
        </authorList>
    </citation>
    <scope>NUCLEOTIDE SEQUENCE</scope>
    <source>
        <strain evidence="2">CK1249</strain>
    </source>
</reference>
<evidence type="ECO:0008006" key="4">
    <source>
        <dbReference type="Google" id="ProtNLM"/>
    </source>
</evidence>
<protein>
    <recommendedName>
        <fullName evidence="4">Coth-domain-containing protein</fullName>
    </recommendedName>
</protein>
<evidence type="ECO:0000313" key="3">
    <source>
        <dbReference type="Proteomes" id="UP000738359"/>
    </source>
</evidence>
<proteinExistence type="predicted"/>
<dbReference type="OrthoDB" id="10267127at2759"/>
<feature type="chain" id="PRO_5040514730" description="Coth-domain-containing protein" evidence="1">
    <location>
        <begin position="21"/>
        <end position="600"/>
    </location>
</feature>
<name>A0A9P6J8D4_MORAP</name>
<evidence type="ECO:0000313" key="2">
    <source>
        <dbReference type="EMBL" id="KAF9964786.1"/>
    </source>
</evidence>
<keyword evidence="1" id="KW-0732">Signal</keyword>
<accession>A0A9P6J8D4</accession>
<comment type="caution">
    <text evidence="2">The sequence shown here is derived from an EMBL/GenBank/DDBJ whole genome shotgun (WGS) entry which is preliminary data.</text>
</comment>